<feature type="compositionally biased region" description="Polar residues" evidence="1">
    <location>
        <begin position="326"/>
        <end position="336"/>
    </location>
</feature>
<sequence>MAQFKQKAPRGWFTPSPAMIAFYNAEYLKGGRNIQPYPHPGNNGEKIEVQQGQGGESEGEESEEEEFRDTYEEYIEQQNTKLAGWLDGLQRVGLATASETEDEDDEHELAEEAELGEGVELSDEYENEEGEATEVELLKEDEGESRDKYIWKLRQYPSGGGKTKPGETVPPANVWRITRISRPTERQPTPDYEDSQQLKRSPSPDYEDSQQLERSPSPDYEDSQQLERSPSPDYEDSQQQERSPSPQSTMNSTISNSTGSLRPKRRRVDSEDDEYSDDDNRKRARAKRAKIGGGSKRYVNRNPPSKAKDVLPRSASRAKIEPKVNSKLSAEGNATQGEPDGPKPKKKNGAWSEDEHDALYQLIKAQREYESENPTVKRLRDENLYNAMSAKLKEMGIDRSPSAAKNYWNRHGRALSEFDERIGVKINTSLTTSAQVPKCRTKTT</sequence>
<feature type="compositionally biased region" description="Acidic residues" evidence="1">
    <location>
        <begin position="57"/>
        <end position="70"/>
    </location>
</feature>
<protein>
    <recommendedName>
        <fullName evidence="2">Myb-like domain-containing protein</fullName>
    </recommendedName>
</protein>
<dbReference type="InterPro" id="IPR001005">
    <property type="entry name" value="SANT/Myb"/>
</dbReference>
<feature type="region of interest" description="Disordered" evidence="1">
    <location>
        <begin position="94"/>
        <end position="354"/>
    </location>
</feature>
<evidence type="ECO:0000259" key="2">
    <source>
        <dbReference type="PROSITE" id="PS50090"/>
    </source>
</evidence>
<dbReference type="PROSITE" id="PS50090">
    <property type="entry name" value="MYB_LIKE"/>
    <property type="match status" value="1"/>
</dbReference>
<feature type="compositionally biased region" description="Acidic residues" evidence="1">
    <location>
        <begin position="99"/>
        <end position="135"/>
    </location>
</feature>
<feature type="compositionally biased region" description="Basic and acidic residues" evidence="1">
    <location>
        <begin position="136"/>
        <end position="150"/>
    </location>
</feature>
<dbReference type="OrthoDB" id="691673at2759"/>
<dbReference type="EMBL" id="NPIC01000001">
    <property type="protein sequence ID" value="RDL40381.1"/>
    <property type="molecule type" value="Genomic_DNA"/>
</dbReference>
<proteinExistence type="predicted"/>
<feature type="domain" description="Myb-like" evidence="2">
    <location>
        <begin position="343"/>
        <end position="412"/>
    </location>
</feature>
<accession>A0A370TXZ4</accession>
<gene>
    <name evidence="3" type="ORF">BP5553_00360</name>
</gene>
<keyword evidence="4" id="KW-1185">Reference proteome</keyword>
<dbReference type="GeneID" id="43593209"/>
<dbReference type="RefSeq" id="XP_031873037.1">
    <property type="nucleotide sequence ID" value="XM_032008983.1"/>
</dbReference>
<comment type="caution">
    <text evidence="3">The sequence shown here is derived from an EMBL/GenBank/DDBJ whole genome shotgun (WGS) entry which is preliminary data.</text>
</comment>
<feature type="region of interest" description="Disordered" evidence="1">
    <location>
        <begin position="31"/>
        <end position="70"/>
    </location>
</feature>
<dbReference type="Proteomes" id="UP000254866">
    <property type="component" value="Unassembled WGS sequence"/>
</dbReference>
<reference evidence="3 4" key="1">
    <citation type="journal article" date="2018" name="IMA Fungus">
        <title>IMA Genome-F 9: Draft genome sequence of Annulohypoxylon stygium, Aspergillus mulundensis, Berkeleyomyces basicola (syn. Thielaviopsis basicola), Ceratocystis smalleyi, two Cercospora beticola strains, Coleophoma cylindrospora, Fusarium fracticaudum, Phialophora cf. hyalina, and Morchella septimelata.</title>
        <authorList>
            <person name="Wingfield B.D."/>
            <person name="Bills G.F."/>
            <person name="Dong Y."/>
            <person name="Huang W."/>
            <person name="Nel W.J."/>
            <person name="Swalarsk-Parry B.S."/>
            <person name="Vaghefi N."/>
            <person name="Wilken P.M."/>
            <person name="An Z."/>
            <person name="de Beer Z.W."/>
            <person name="De Vos L."/>
            <person name="Chen L."/>
            <person name="Duong T.A."/>
            <person name="Gao Y."/>
            <person name="Hammerbacher A."/>
            <person name="Kikkert J.R."/>
            <person name="Li Y."/>
            <person name="Li H."/>
            <person name="Li K."/>
            <person name="Li Q."/>
            <person name="Liu X."/>
            <person name="Ma X."/>
            <person name="Naidoo K."/>
            <person name="Pethybridge S.J."/>
            <person name="Sun J."/>
            <person name="Steenkamp E.T."/>
            <person name="van der Nest M.A."/>
            <person name="van Wyk S."/>
            <person name="Wingfield M.J."/>
            <person name="Xiong C."/>
            <person name="Yue Q."/>
            <person name="Zhang X."/>
        </authorList>
    </citation>
    <scope>NUCLEOTIDE SEQUENCE [LARGE SCALE GENOMIC DNA]</scope>
    <source>
        <strain evidence="3 4">BP 5553</strain>
    </source>
</reference>
<dbReference type="AlphaFoldDB" id="A0A370TXZ4"/>
<feature type="compositionally biased region" description="Polar residues" evidence="1">
    <location>
        <begin position="249"/>
        <end position="260"/>
    </location>
</feature>
<evidence type="ECO:0000313" key="3">
    <source>
        <dbReference type="EMBL" id="RDL40381.1"/>
    </source>
</evidence>
<name>A0A370TXZ4_9HELO</name>
<organism evidence="3 4">
    <name type="scientific">Venustampulla echinocandica</name>
    <dbReference type="NCBI Taxonomy" id="2656787"/>
    <lineage>
        <taxon>Eukaryota</taxon>
        <taxon>Fungi</taxon>
        <taxon>Dikarya</taxon>
        <taxon>Ascomycota</taxon>
        <taxon>Pezizomycotina</taxon>
        <taxon>Leotiomycetes</taxon>
        <taxon>Helotiales</taxon>
        <taxon>Pleuroascaceae</taxon>
        <taxon>Venustampulla</taxon>
    </lineage>
</organism>
<evidence type="ECO:0000256" key="1">
    <source>
        <dbReference type="SAM" id="MobiDB-lite"/>
    </source>
</evidence>
<evidence type="ECO:0000313" key="4">
    <source>
        <dbReference type="Proteomes" id="UP000254866"/>
    </source>
</evidence>